<dbReference type="Proteomes" id="UP000799764">
    <property type="component" value="Unassembled WGS sequence"/>
</dbReference>
<reference evidence="1" key="1">
    <citation type="journal article" date="2020" name="Stud. Mycol.">
        <title>101 Dothideomycetes genomes: a test case for predicting lifestyles and emergence of pathogens.</title>
        <authorList>
            <person name="Haridas S."/>
            <person name="Albert R."/>
            <person name="Binder M."/>
            <person name="Bloem J."/>
            <person name="Labutti K."/>
            <person name="Salamov A."/>
            <person name="Andreopoulos B."/>
            <person name="Baker S."/>
            <person name="Barry K."/>
            <person name="Bills G."/>
            <person name="Bluhm B."/>
            <person name="Cannon C."/>
            <person name="Castanera R."/>
            <person name="Culley D."/>
            <person name="Daum C."/>
            <person name="Ezra D."/>
            <person name="Gonzalez J."/>
            <person name="Henrissat B."/>
            <person name="Kuo A."/>
            <person name="Liang C."/>
            <person name="Lipzen A."/>
            <person name="Lutzoni F."/>
            <person name="Magnuson J."/>
            <person name="Mondo S."/>
            <person name="Nolan M."/>
            <person name="Ohm R."/>
            <person name="Pangilinan J."/>
            <person name="Park H.-J."/>
            <person name="Ramirez L."/>
            <person name="Alfaro M."/>
            <person name="Sun H."/>
            <person name="Tritt A."/>
            <person name="Yoshinaga Y."/>
            <person name="Zwiers L.-H."/>
            <person name="Turgeon B."/>
            <person name="Goodwin S."/>
            <person name="Spatafora J."/>
            <person name="Crous P."/>
            <person name="Grigoriev I."/>
        </authorList>
    </citation>
    <scope>NUCLEOTIDE SEQUENCE</scope>
    <source>
        <strain evidence="1">CBS 690.94</strain>
    </source>
</reference>
<dbReference type="AlphaFoldDB" id="A0A9P4UJ56"/>
<protein>
    <submittedName>
        <fullName evidence="1">Terpenoid synthase</fullName>
    </submittedName>
</protein>
<accession>A0A9P4UJ56</accession>
<sequence>MQYRHSHLIDPSSYPTQGLCTGIPLRCHRNSDIDEHGTIRLRSDWQTHVGPLPQTTHGGLGPHYNFTAVTIPECRPDRLEIVAYAMEFAFLHDDLIDADETGNGVALYEGIMRDIGVRSRGGNPGGSVTGEGRLLRGIIEEMARIDAGRTREVLGYWKRGVSLPRDRTRFGSFEEYLDFRLVDSGAFLLTGLMTFGMALTIPPEEKDECVNLTRCVWLAAFLTNDVQSWEKEREEYKTLIAASDGEDTPHMVNGVWVLMQQDGVDVEEAIKRVLQKVKGFVADVVRTVEDVRSREDLSEDSRCFVEAAQYMVSGNLVWGIDSPRYHADRTLNALQVARMESTVCTWPHHVAPVIKDPNLLPTPLEDGARVGGGEYVESV</sequence>
<comment type="caution">
    <text evidence="1">The sequence shown here is derived from an EMBL/GenBank/DDBJ whole genome shotgun (WGS) entry which is preliminary data.</text>
</comment>
<name>A0A9P4UJ56_9PLEO</name>
<dbReference type="InterPro" id="IPR008949">
    <property type="entry name" value="Isoprenoid_synthase_dom_sf"/>
</dbReference>
<dbReference type="SUPFAM" id="SSF48576">
    <property type="entry name" value="Terpenoid synthases"/>
    <property type="match status" value="1"/>
</dbReference>
<evidence type="ECO:0000313" key="2">
    <source>
        <dbReference type="Proteomes" id="UP000799764"/>
    </source>
</evidence>
<dbReference type="OrthoDB" id="6921389at2759"/>
<dbReference type="EMBL" id="MU001492">
    <property type="protein sequence ID" value="KAF2451313.1"/>
    <property type="molecule type" value="Genomic_DNA"/>
</dbReference>
<dbReference type="Gene3D" id="1.10.600.10">
    <property type="entry name" value="Farnesyl Diphosphate Synthase"/>
    <property type="match status" value="1"/>
</dbReference>
<organism evidence="1 2">
    <name type="scientific">Karstenula rhodostoma CBS 690.94</name>
    <dbReference type="NCBI Taxonomy" id="1392251"/>
    <lineage>
        <taxon>Eukaryota</taxon>
        <taxon>Fungi</taxon>
        <taxon>Dikarya</taxon>
        <taxon>Ascomycota</taxon>
        <taxon>Pezizomycotina</taxon>
        <taxon>Dothideomycetes</taxon>
        <taxon>Pleosporomycetidae</taxon>
        <taxon>Pleosporales</taxon>
        <taxon>Massarineae</taxon>
        <taxon>Didymosphaeriaceae</taxon>
        <taxon>Karstenula</taxon>
    </lineage>
</organism>
<dbReference type="Pfam" id="PF19086">
    <property type="entry name" value="Terpene_syn_C_2"/>
    <property type="match status" value="1"/>
</dbReference>
<evidence type="ECO:0000313" key="1">
    <source>
        <dbReference type="EMBL" id="KAF2451313.1"/>
    </source>
</evidence>
<keyword evidence="2" id="KW-1185">Reference proteome</keyword>
<gene>
    <name evidence="1" type="ORF">P171DRAFT_478359</name>
</gene>
<proteinExistence type="predicted"/>